<protein>
    <recommendedName>
        <fullName evidence="3">Fido domain-containing protein</fullName>
    </recommendedName>
</protein>
<dbReference type="PROSITE" id="PS51459">
    <property type="entry name" value="FIDO"/>
    <property type="match status" value="1"/>
</dbReference>
<dbReference type="Proteomes" id="UP000004947">
    <property type="component" value="Unassembled WGS sequence"/>
</dbReference>
<organism evidence="4 5">
    <name type="scientific">Lentisphaera araneosa HTCC2155</name>
    <dbReference type="NCBI Taxonomy" id="313628"/>
    <lineage>
        <taxon>Bacteria</taxon>
        <taxon>Pseudomonadati</taxon>
        <taxon>Lentisphaerota</taxon>
        <taxon>Lentisphaeria</taxon>
        <taxon>Lentisphaerales</taxon>
        <taxon>Lentisphaeraceae</taxon>
        <taxon>Lentisphaera</taxon>
    </lineage>
</organism>
<keyword evidence="5" id="KW-1185">Reference proteome</keyword>
<dbReference type="InterPro" id="IPR036597">
    <property type="entry name" value="Fido-like_dom_sf"/>
</dbReference>
<dbReference type="AlphaFoldDB" id="A6DPY7"/>
<evidence type="ECO:0000259" key="3">
    <source>
        <dbReference type="PROSITE" id="PS51459"/>
    </source>
</evidence>
<evidence type="ECO:0000313" key="5">
    <source>
        <dbReference type="Proteomes" id="UP000004947"/>
    </source>
</evidence>
<gene>
    <name evidence="4" type="ORF">LNTAR_23994</name>
</gene>
<reference evidence="4 5" key="1">
    <citation type="journal article" date="2010" name="J. Bacteriol.">
        <title>Genome sequence of Lentisphaera araneosa HTCC2155T, the type species of the order Lentisphaerales in the phylum Lentisphaerae.</title>
        <authorList>
            <person name="Thrash J.C."/>
            <person name="Cho J.C."/>
            <person name="Vergin K.L."/>
            <person name="Morris R.M."/>
            <person name="Giovannoni S.J."/>
        </authorList>
    </citation>
    <scope>NUCLEOTIDE SEQUENCE [LARGE SCALE GENOMIC DNA]</scope>
    <source>
        <strain evidence="4 5">HTCC2155</strain>
    </source>
</reference>
<dbReference type="Gene3D" id="1.10.3290.10">
    <property type="entry name" value="Fido-like domain"/>
    <property type="match status" value="1"/>
</dbReference>
<comment type="caution">
    <text evidence="4">The sequence shown here is derived from an EMBL/GenBank/DDBJ whole genome shotgun (WGS) entry which is preliminary data.</text>
</comment>
<dbReference type="SUPFAM" id="SSF140931">
    <property type="entry name" value="Fic-like"/>
    <property type="match status" value="1"/>
</dbReference>
<evidence type="ECO:0000313" key="4">
    <source>
        <dbReference type="EMBL" id="EDM26228.1"/>
    </source>
</evidence>
<evidence type="ECO:0000256" key="1">
    <source>
        <dbReference type="PIRSR" id="PIRSR640198-1"/>
    </source>
</evidence>
<dbReference type="STRING" id="313628.LNTAR_23994"/>
<dbReference type="RefSeq" id="WP_007279918.1">
    <property type="nucleotide sequence ID" value="NZ_ABCK01000018.1"/>
</dbReference>
<name>A6DPY7_9BACT</name>
<feature type="site" description="Important for autoinhibition of adenylyltransferase activity" evidence="2">
    <location>
        <position position="57"/>
    </location>
</feature>
<dbReference type="InterPro" id="IPR003812">
    <property type="entry name" value="Fido"/>
</dbReference>
<dbReference type="eggNOG" id="COG3177">
    <property type="taxonomic scope" value="Bacteria"/>
</dbReference>
<dbReference type="EMBL" id="ABCK01000018">
    <property type="protein sequence ID" value="EDM26228.1"/>
    <property type="molecule type" value="Genomic_DNA"/>
</dbReference>
<sequence length="379" mass="43502">MELKLLEPEFASPLTDLIIDLDHLRRKQLSGTTHEEVFFQLKQLFHMLESIGSARIEGNNTTVASFVETRIEDRPYIDENIKEIRNIEETMEFIDNSIRERGLTKSYLKELHYGIVKGLTPPPKGEGDANPGAFRNHGVEITGSDHIPPETAHEVEAYIDELIEFINKDHPAKYDLLKVAIAHHRFMWIHPFGNGNGRTGRLLTYAMLVSQGFRVGEGRILNPTAVFCINRDIYNEQLAKADSNTSEGIESWCCYVLDGLKEEIAKIDRLTDYSYLVRYILKPSLDFSLKQKLVNEDEYAILLETVKKQSIQNSDIQALFPKEQSTSISRRLRHLKEKKMLANDIGNTRRYHISFTNSFLIRGIIPQLARNGFIPIRDD</sequence>
<dbReference type="Pfam" id="PF02661">
    <property type="entry name" value="Fic"/>
    <property type="match status" value="1"/>
</dbReference>
<proteinExistence type="predicted"/>
<evidence type="ECO:0000256" key="2">
    <source>
        <dbReference type="PIRSR" id="PIRSR640198-3"/>
    </source>
</evidence>
<feature type="active site" evidence="1">
    <location>
        <position position="190"/>
    </location>
</feature>
<accession>A6DPY7</accession>
<dbReference type="PANTHER" id="PTHR13504">
    <property type="entry name" value="FIDO DOMAIN-CONTAINING PROTEIN DDB_G0283145"/>
    <property type="match status" value="1"/>
</dbReference>
<dbReference type="InterPro" id="IPR040198">
    <property type="entry name" value="Fido_containing"/>
</dbReference>
<feature type="domain" description="Fido" evidence="3">
    <location>
        <begin position="103"/>
        <end position="258"/>
    </location>
</feature>
<dbReference type="PANTHER" id="PTHR13504:SF38">
    <property type="entry name" value="FIDO DOMAIN-CONTAINING PROTEIN"/>
    <property type="match status" value="1"/>
</dbReference>